<accession>A0AAW2I4F5</accession>
<dbReference type="PANTHER" id="PTHR24379">
    <property type="entry name" value="KRAB AND ZINC FINGER DOMAIN-CONTAINING"/>
    <property type="match status" value="1"/>
</dbReference>
<dbReference type="InterPro" id="IPR013087">
    <property type="entry name" value="Znf_C2H2_type"/>
</dbReference>
<keyword evidence="4" id="KW-0862">Zinc</keyword>
<keyword evidence="2" id="KW-0677">Repeat</keyword>
<feature type="region of interest" description="Disordered" evidence="6">
    <location>
        <begin position="158"/>
        <end position="188"/>
    </location>
</feature>
<dbReference type="Gene3D" id="3.30.160.60">
    <property type="entry name" value="Classic Zinc Finger"/>
    <property type="match status" value="2"/>
</dbReference>
<feature type="domain" description="C2H2-type" evidence="7">
    <location>
        <begin position="382"/>
        <end position="405"/>
    </location>
</feature>
<evidence type="ECO:0000256" key="4">
    <source>
        <dbReference type="ARBA" id="ARBA00022833"/>
    </source>
</evidence>
<sequence>MTMEMDSIRRPNLNECELKKIKVESAEFNVLSCDLKTEPKDLSIKKSNKCGVSDMWNSHPNENLNKKICIRQETNYGSKGLGEIKTEPEGNNCVVDSSMRIKLEVKSYDLKGVSVRSRTEVPYDLSKSSVAMCDFETRLDKIPKDVLGRYGIVMEECDGWTGSEPENEEDEEEEDDYDYADNDEDDGDRKLVINEEYKAENLSKVDIPRTKIENDSTKENASEFTNHLNAGHHLKISNVMSLQWHNVCHICGVFFPSAGAVASHKKGHCSFPGCLDYIENDVDMEKHLQGHRANPAKPFRCELCKKRFHYYRFSKRHRLLCKVLKRSKCPHCKYGSSKPSMFNRHVAKHLDNLTCTDCSKTYNLVKKFSKHLRDEHRKRVLFQCTECPKSFDLAENIVDHIELHSLSLSADGLTRFIRIQAIDPL</sequence>
<dbReference type="AlphaFoldDB" id="A0AAW2I4F5"/>
<evidence type="ECO:0000256" key="6">
    <source>
        <dbReference type="SAM" id="MobiDB-lite"/>
    </source>
</evidence>
<reference evidence="8" key="1">
    <citation type="journal article" date="2024" name="Gigascience">
        <title>Chromosome-level genome of the poultry shaft louse Menopon gallinae provides insight into the host-switching and adaptive evolution of parasitic lice.</title>
        <authorList>
            <person name="Xu Y."/>
            <person name="Ma L."/>
            <person name="Liu S."/>
            <person name="Liang Y."/>
            <person name="Liu Q."/>
            <person name="He Z."/>
            <person name="Tian L."/>
            <person name="Duan Y."/>
            <person name="Cai W."/>
            <person name="Li H."/>
            <person name="Song F."/>
        </authorList>
    </citation>
    <scope>NUCLEOTIDE SEQUENCE</scope>
    <source>
        <strain evidence="8">Cailab_2023a</strain>
    </source>
</reference>
<keyword evidence="1" id="KW-0479">Metal-binding</keyword>
<evidence type="ECO:0000256" key="3">
    <source>
        <dbReference type="ARBA" id="ARBA00022771"/>
    </source>
</evidence>
<dbReference type="EMBL" id="JARGDH010000002">
    <property type="protein sequence ID" value="KAL0276698.1"/>
    <property type="molecule type" value="Genomic_DNA"/>
</dbReference>
<keyword evidence="3 5" id="KW-0863">Zinc-finger</keyword>
<dbReference type="SMART" id="SM00355">
    <property type="entry name" value="ZnF_C2H2"/>
    <property type="match status" value="4"/>
</dbReference>
<dbReference type="Pfam" id="PF00096">
    <property type="entry name" value="zf-C2H2"/>
    <property type="match status" value="1"/>
</dbReference>
<dbReference type="SUPFAM" id="SSF57667">
    <property type="entry name" value="beta-beta-alpha zinc fingers"/>
    <property type="match status" value="2"/>
</dbReference>
<dbReference type="PROSITE" id="PS00028">
    <property type="entry name" value="ZINC_FINGER_C2H2_1"/>
    <property type="match status" value="3"/>
</dbReference>
<comment type="caution">
    <text evidence="8">The sequence shown here is derived from an EMBL/GenBank/DDBJ whole genome shotgun (WGS) entry which is preliminary data.</text>
</comment>
<dbReference type="PROSITE" id="PS50157">
    <property type="entry name" value="ZINC_FINGER_C2H2_2"/>
    <property type="match status" value="1"/>
</dbReference>
<protein>
    <recommendedName>
        <fullName evidence="7">C2H2-type domain-containing protein</fullName>
    </recommendedName>
</protein>
<evidence type="ECO:0000259" key="7">
    <source>
        <dbReference type="PROSITE" id="PS50157"/>
    </source>
</evidence>
<gene>
    <name evidence="8" type="ORF">PYX00_004211</name>
</gene>
<evidence type="ECO:0000313" key="8">
    <source>
        <dbReference type="EMBL" id="KAL0276698.1"/>
    </source>
</evidence>
<dbReference type="InterPro" id="IPR036236">
    <property type="entry name" value="Znf_C2H2_sf"/>
</dbReference>
<name>A0AAW2I4F5_9NEOP</name>
<evidence type="ECO:0000256" key="2">
    <source>
        <dbReference type="ARBA" id="ARBA00022737"/>
    </source>
</evidence>
<feature type="compositionally biased region" description="Acidic residues" evidence="6">
    <location>
        <begin position="165"/>
        <end position="186"/>
    </location>
</feature>
<proteinExistence type="predicted"/>
<dbReference type="PANTHER" id="PTHR24379:SF121">
    <property type="entry name" value="C2H2-TYPE DOMAIN-CONTAINING PROTEIN"/>
    <property type="match status" value="1"/>
</dbReference>
<evidence type="ECO:0000256" key="1">
    <source>
        <dbReference type="ARBA" id="ARBA00022723"/>
    </source>
</evidence>
<dbReference type="GO" id="GO:0008270">
    <property type="term" value="F:zinc ion binding"/>
    <property type="evidence" value="ECO:0007669"/>
    <property type="project" value="UniProtKB-KW"/>
</dbReference>
<organism evidence="8">
    <name type="scientific">Menopon gallinae</name>
    <name type="common">poultry shaft louse</name>
    <dbReference type="NCBI Taxonomy" id="328185"/>
    <lineage>
        <taxon>Eukaryota</taxon>
        <taxon>Metazoa</taxon>
        <taxon>Ecdysozoa</taxon>
        <taxon>Arthropoda</taxon>
        <taxon>Hexapoda</taxon>
        <taxon>Insecta</taxon>
        <taxon>Pterygota</taxon>
        <taxon>Neoptera</taxon>
        <taxon>Paraneoptera</taxon>
        <taxon>Psocodea</taxon>
        <taxon>Troctomorpha</taxon>
        <taxon>Phthiraptera</taxon>
        <taxon>Amblycera</taxon>
        <taxon>Menoponidae</taxon>
        <taxon>Menopon</taxon>
    </lineage>
</organism>
<evidence type="ECO:0000256" key="5">
    <source>
        <dbReference type="PROSITE-ProRule" id="PRU00042"/>
    </source>
</evidence>